<gene>
    <name evidence="4" type="ORF">FHP29_06355</name>
</gene>
<organism evidence="4 5">
    <name type="scientific">Nocardioides albidus</name>
    <dbReference type="NCBI Taxonomy" id="1517589"/>
    <lineage>
        <taxon>Bacteria</taxon>
        <taxon>Bacillati</taxon>
        <taxon>Actinomycetota</taxon>
        <taxon>Actinomycetes</taxon>
        <taxon>Propionibacteriales</taxon>
        <taxon>Nocardioidaceae</taxon>
        <taxon>Nocardioides</taxon>
    </lineage>
</organism>
<feature type="domain" description="Mce/MlaD" evidence="2">
    <location>
        <begin position="39"/>
        <end position="113"/>
    </location>
</feature>
<evidence type="ECO:0000313" key="4">
    <source>
        <dbReference type="EMBL" id="TNM43306.1"/>
    </source>
</evidence>
<dbReference type="PANTHER" id="PTHR33371:SF18">
    <property type="entry name" value="MCE-FAMILY PROTEIN MCE3C"/>
    <property type="match status" value="1"/>
</dbReference>
<dbReference type="PANTHER" id="PTHR33371">
    <property type="entry name" value="INTERMEMBRANE PHOSPHOLIPID TRANSPORT SYSTEM BINDING PROTEIN MLAD-RELATED"/>
    <property type="match status" value="1"/>
</dbReference>
<dbReference type="Pfam" id="PF11887">
    <property type="entry name" value="Mce4_CUP1"/>
    <property type="match status" value="1"/>
</dbReference>
<keyword evidence="1" id="KW-1133">Transmembrane helix</keyword>
<feature type="transmembrane region" description="Helical" evidence="1">
    <location>
        <begin position="12"/>
        <end position="34"/>
    </location>
</feature>
<dbReference type="AlphaFoldDB" id="A0A5C4W6V5"/>
<dbReference type="NCBIfam" id="TIGR00996">
    <property type="entry name" value="Mtu_fam_mce"/>
    <property type="match status" value="1"/>
</dbReference>
<dbReference type="InterPro" id="IPR024516">
    <property type="entry name" value="Mce_C"/>
</dbReference>
<proteinExistence type="predicted"/>
<dbReference type="InterPro" id="IPR052336">
    <property type="entry name" value="MlaD_Phospholipid_Transporter"/>
</dbReference>
<evidence type="ECO:0000259" key="3">
    <source>
        <dbReference type="Pfam" id="PF11887"/>
    </source>
</evidence>
<dbReference type="EMBL" id="VDMP01000019">
    <property type="protein sequence ID" value="TNM43306.1"/>
    <property type="molecule type" value="Genomic_DNA"/>
</dbReference>
<keyword evidence="1" id="KW-0812">Transmembrane</keyword>
<comment type="caution">
    <text evidence="4">The sequence shown here is derived from an EMBL/GenBank/DDBJ whole genome shotgun (WGS) entry which is preliminary data.</text>
</comment>
<dbReference type="InterPro" id="IPR005693">
    <property type="entry name" value="Mce"/>
</dbReference>
<sequence length="329" mass="35023">MPMKPMNERNPLRVGIVTLVILGLIGAGVVYLSVANFGTKNYTALLEHTGGLRNGEDVQVHGVISGKVTGIEIQDDHVQVSFALDSDISLGDRSSATVKVATLLGTHYLEVDPHGTGSLASGQIPLERTSVPYNLQDVIEKGSEALDELDPELLAKALTAMAGTLGASQDEIGPALEGVARLSEVVSKRSDQVGGLLESTRKVTDQLSASSQDIVGLMKQTNLVVSEITARREAIHRLLVETTDLSKALTAIVKSTDGKLKPALKDVKAVLDTLNRQDKQLTRLLENMAPAVRYVANATGSGPYLPLYLKPPAIPADDTTCKLEGTCQR</sequence>
<dbReference type="GO" id="GO:0005576">
    <property type="term" value="C:extracellular region"/>
    <property type="evidence" value="ECO:0007669"/>
    <property type="project" value="TreeGrafter"/>
</dbReference>
<dbReference type="Pfam" id="PF02470">
    <property type="entry name" value="MlaD"/>
    <property type="match status" value="1"/>
</dbReference>
<name>A0A5C4W6V5_9ACTN</name>
<dbReference type="InterPro" id="IPR003399">
    <property type="entry name" value="Mce/MlaD"/>
</dbReference>
<dbReference type="PRINTS" id="PR01782">
    <property type="entry name" value="MCEVIRFACTOR"/>
</dbReference>
<keyword evidence="1" id="KW-0472">Membrane</keyword>
<protein>
    <submittedName>
        <fullName evidence="4">MCE family protein</fullName>
    </submittedName>
</protein>
<accession>A0A5C4W6V5</accession>
<evidence type="ECO:0000256" key="1">
    <source>
        <dbReference type="SAM" id="Phobius"/>
    </source>
</evidence>
<keyword evidence="5" id="KW-1185">Reference proteome</keyword>
<dbReference type="Proteomes" id="UP000313231">
    <property type="component" value="Unassembled WGS sequence"/>
</dbReference>
<evidence type="ECO:0000259" key="2">
    <source>
        <dbReference type="Pfam" id="PF02470"/>
    </source>
</evidence>
<reference evidence="4 5" key="1">
    <citation type="journal article" date="2016" name="Int. J. Syst. Evol. Microbiol.">
        <title>Nocardioides albidus sp. nov., an actinobacterium isolated from garden soil.</title>
        <authorList>
            <person name="Singh H."/>
            <person name="Du J."/>
            <person name="Trinh H."/>
            <person name="Won K."/>
            <person name="Yang J.E."/>
            <person name="Yin C."/>
            <person name="Kook M."/>
            <person name="Yi T.H."/>
        </authorList>
    </citation>
    <scope>NUCLEOTIDE SEQUENCE [LARGE SCALE GENOMIC DNA]</scope>
    <source>
        <strain evidence="4 5">CCTCC AB 2015297</strain>
    </source>
</reference>
<feature type="domain" description="Mammalian cell entry C-terminal" evidence="3">
    <location>
        <begin position="122"/>
        <end position="302"/>
    </location>
</feature>
<evidence type="ECO:0000313" key="5">
    <source>
        <dbReference type="Proteomes" id="UP000313231"/>
    </source>
</evidence>